<keyword evidence="2" id="KW-1185">Reference proteome</keyword>
<keyword evidence="1" id="KW-0489">Methyltransferase</keyword>
<sequence>MAGFDHAALVEIEPWPVTTLRHNRPEWNIIQADLNEWEPDESLYGLDLSQQNGPWEIFIGSTGKQAL</sequence>
<accession>A0ABV2NXG4</accession>
<name>A0ABV2NXG4_9CORY</name>
<evidence type="ECO:0000313" key="2">
    <source>
        <dbReference type="Proteomes" id="UP001549139"/>
    </source>
</evidence>
<dbReference type="GO" id="GO:0032259">
    <property type="term" value="P:methylation"/>
    <property type="evidence" value="ECO:0007669"/>
    <property type="project" value="UniProtKB-KW"/>
</dbReference>
<protein>
    <submittedName>
        <fullName evidence="1">Site-specific DNA-cytosine methylase</fullName>
    </submittedName>
</protein>
<dbReference type="EMBL" id="JBEPNZ010000001">
    <property type="protein sequence ID" value="MET3944293.1"/>
    <property type="molecule type" value="Genomic_DNA"/>
</dbReference>
<reference evidence="1 2" key="1">
    <citation type="submission" date="2024-06" db="EMBL/GenBank/DDBJ databases">
        <title>Sequencing the genomes of 1000 actinobacteria strains.</title>
        <authorList>
            <person name="Klenk H.-P."/>
        </authorList>
    </citation>
    <scope>NUCLEOTIDE SEQUENCE [LARGE SCALE GENOMIC DNA]</scope>
    <source>
        <strain evidence="1 2">DSM 44265</strain>
    </source>
</reference>
<comment type="caution">
    <text evidence="1">The sequence shown here is derived from an EMBL/GenBank/DDBJ whole genome shotgun (WGS) entry which is preliminary data.</text>
</comment>
<gene>
    <name evidence="1" type="ORF">JOF50_001092</name>
</gene>
<dbReference type="GO" id="GO:0008168">
    <property type="term" value="F:methyltransferase activity"/>
    <property type="evidence" value="ECO:0007669"/>
    <property type="project" value="UniProtKB-KW"/>
</dbReference>
<organism evidence="1 2">
    <name type="scientific">Corynebacterium mucifaciens</name>
    <dbReference type="NCBI Taxonomy" id="57171"/>
    <lineage>
        <taxon>Bacteria</taxon>
        <taxon>Bacillati</taxon>
        <taxon>Actinomycetota</taxon>
        <taxon>Actinomycetes</taxon>
        <taxon>Mycobacteriales</taxon>
        <taxon>Corynebacteriaceae</taxon>
        <taxon>Corynebacterium</taxon>
    </lineage>
</organism>
<evidence type="ECO:0000313" key="1">
    <source>
        <dbReference type="EMBL" id="MET3944293.1"/>
    </source>
</evidence>
<dbReference type="Gene3D" id="3.40.50.150">
    <property type="entry name" value="Vaccinia Virus protein VP39"/>
    <property type="match status" value="1"/>
</dbReference>
<proteinExistence type="predicted"/>
<dbReference type="Proteomes" id="UP001549139">
    <property type="component" value="Unassembled WGS sequence"/>
</dbReference>
<keyword evidence="1" id="KW-0808">Transferase</keyword>
<dbReference type="InterPro" id="IPR029063">
    <property type="entry name" value="SAM-dependent_MTases_sf"/>
</dbReference>